<reference evidence="5 6" key="1">
    <citation type="submission" date="2016-10" db="EMBL/GenBank/DDBJ databases">
        <authorList>
            <person name="de Groot N.N."/>
        </authorList>
    </citation>
    <scope>NUCLEOTIDE SEQUENCE [LARGE SCALE GENOMIC DNA]</scope>
    <source>
        <strain evidence="5 6">CPCC 100156</strain>
    </source>
</reference>
<name>A0A1G7AJF4_9PROT</name>
<dbReference type="PANTHER" id="PTHR43320:SF3">
    <property type="entry name" value="CARBOHYDRATE KINASE PFKB DOMAIN-CONTAINING PROTEIN"/>
    <property type="match status" value="1"/>
</dbReference>
<organism evidence="5 6">
    <name type="scientific">Belnapia rosea</name>
    <dbReference type="NCBI Taxonomy" id="938405"/>
    <lineage>
        <taxon>Bacteria</taxon>
        <taxon>Pseudomonadati</taxon>
        <taxon>Pseudomonadota</taxon>
        <taxon>Alphaproteobacteria</taxon>
        <taxon>Acetobacterales</taxon>
        <taxon>Roseomonadaceae</taxon>
        <taxon>Belnapia</taxon>
    </lineage>
</organism>
<keyword evidence="6" id="KW-1185">Reference proteome</keyword>
<dbReference type="SUPFAM" id="SSF53613">
    <property type="entry name" value="Ribokinase-like"/>
    <property type="match status" value="1"/>
</dbReference>
<protein>
    <submittedName>
        <fullName evidence="5">Sugar or nucleoside kinase, ribokinase family</fullName>
    </submittedName>
</protein>
<sequence length="337" mass="34360">MSEPTLDILGIGNAIVDVLARAADAFLAAEGLEKGGMRLIGAEEAEGLYGRMGPGIESSGGSAGNTCAVAAALGARVGFLGKVAEDALGRVFAHDIRAAGVHFPTAPLAGDAPTARCLILVTPDAQRTMNTYLGACVAFSPADVDPAEVGRAKVTYLEGYLFDPPAAQEAFRAAARAAHAAGRQVALSLSDAFCVERHRDAFRQLVREEVDILFANESEITALYGTDFEAAAAEAAREVALAALTRSEKGSLILAGGERHAVAAAPADVVDTTGAGDAYAAGFLAALTRGLALPECGRWGSIAAAEVISHFGARPQADLQALVAAVPGNHPVSSVLG</sequence>
<dbReference type="AlphaFoldDB" id="A0A1G7AJF4"/>
<dbReference type="PANTHER" id="PTHR43320">
    <property type="entry name" value="SUGAR KINASE"/>
    <property type="match status" value="1"/>
</dbReference>
<evidence type="ECO:0000256" key="2">
    <source>
        <dbReference type="ARBA" id="ARBA00022679"/>
    </source>
</evidence>
<dbReference type="InterPro" id="IPR002173">
    <property type="entry name" value="Carboh/pur_kinase_PfkB_CS"/>
</dbReference>
<keyword evidence="2" id="KW-0808">Transferase</keyword>
<gene>
    <name evidence="5" type="ORF">SAMN04487779_102026</name>
</gene>
<feature type="domain" description="Carbohydrate kinase PfkB" evidence="4">
    <location>
        <begin position="58"/>
        <end position="315"/>
    </location>
</feature>
<evidence type="ECO:0000256" key="1">
    <source>
        <dbReference type="ARBA" id="ARBA00010688"/>
    </source>
</evidence>
<comment type="similarity">
    <text evidence="1">Belongs to the carbohydrate kinase PfkB family.</text>
</comment>
<evidence type="ECO:0000256" key="3">
    <source>
        <dbReference type="ARBA" id="ARBA00022777"/>
    </source>
</evidence>
<dbReference type="RefSeq" id="WP_090664729.1">
    <property type="nucleotide sequence ID" value="NZ_FMZX01000020.1"/>
</dbReference>
<dbReference type="Pfam" id="PF00294">
    <property type="entry name" value="PfkB"/>
    <property type="match status" value="1"/>
</dbReference>
<dbReference type="STRING" id="938405.SAMN02927895_04771"/>
<evidence type="ECO:0000259" key="4">
    <source>
        <dbReference type="Pfam" id="PF00294"/>
    </source>
</evidence>
<dbReference type="Gene3D" id="3.40.1190.20">
    <property type="match status" value="1"/>
</dbReference>
<dbReference type="InterPro" id="IPR029056">
    <property type="entry name" value="Ribokinase-like"/>
</dbReference>
<evidence type="ECO:0000313" key="6">
    <source>
        <dbReference type="Proteomes" id="UP000198925"/>
    </source>
</evidence>
<dbReference type="InterPro" id="IPR011611">
    <property type="entry name" value="PfkB_dom"/>
</dbReference>
<keyword evidence="3 5" id="KW-0418">Kinase</keyword>
<accession>A0A1G7AJF4</accession>
<dbReference type="CDD" id="cd01168">
    <property type="entry name" value="adenosine_kinase"/>
    <property type="match status" value="1"/>
</dbReference>
<dbReference type="InterPro" id="IPR052700">
    <property type="entry name" value="Carb_kinase_PfkB-like"/>
</dbReference>
<evidence type="ECO:0000313" key="5">
    <source>
        <dbReference type="EMBL" id="SDE15064.1"/>
    </source>
</evidence>
<dbReference type="PROSITE" id="PS00584">
    <property type="entry name" value="PFKB_KINASES_2"/>
    <property type="match status" value="1"/>
</dbReference>
<dbReference type="Proteomes" id="UP000198925">
    <property type="component" value="Unassembled WGS sequence"/>
</dbReference>
<dbReference type="EMBL" id="FMZX01000020">
    <property type="protein sequence ID" value="SDE15064.1"/>
    <property type="molecule type" value="Genomic_DNA"/>
</dbReference>
<proteinExistence type="inferred from homology"/>
<dbReference type="GO" id="GO:0016301">
    <property type="term" value="F:kinase activity"/>
    <property type="evidence" value="ECO:0007669"/>
    <property type="project" value="UniProtKB-KW"/>
</dbReference>